<accession>A0A242N1B5</accession>
<name>A0A242N1B5_CABSO</name>
<sequence>MLVRWIKRVPRCSSEAATKAGAAQRFPLDFYCRDWLGTVI</sequence>
<dbReference type="EMBL" id="NBTZ01000030">
    <property type="protein sequence ID" value="OTP77455.1"/>
    <property type="molecule type" value="Genomic_DNA"/>
</dbReference>
<evidence type="ECO:0000313" key="1">
    <source>
        <dbReference type="EMBL" id="OTP77455.1"/>
    </source>
</evidence>
<protein>
    <submittedName>
        <fullName evidence="1">Uncharacterized protein</fullName>
    </submittedName>
</protein>
<comment type="caution">
    <text evidence="1">The sequence shown here is derived from an EMBL/GenBank/DDBJ whole genome shotgun (WGS) entry which is preliminary data.</text>
</comment>
<evidence type="ECO:0000313" key="2">
    <source>
        <dbReference type="EMBL" id="OTP79818.1"/>
    </source>
</evidence>
<dbReference type="AlphaFoldDB" id="A0A242N1B5"/>
<dbReference type="EMBL" id="NBTY01000018">
    <property type="protein sequence ID" value="OTP79818.1"/>
    <property type="molecule type" value="Genomic_DNA"/>
</dbReference>
<evidence type="ECO:0000313" key="4">
    <source>
        <dbReference type="Proteomes" id="UP000195221"/>
    </source>
</evidence>
<reference evidence="1 4" key="2">
    <citation type="submission" date="2017-03" db="EMBL/GenBank/DDBJ databases">
        <title>Genome analysis of strain PAMC 26577.</title>
        <authorList>
            <person name="Oh H.-M."/>
            <person name="Yang J.-A."/>
        </authorList>
    </citation>
    <scope>NUCLEOTIDE SEQUENCE [LARGE SCALE GENOMIC DNA]</scope>
    <source>
        <strain evidence="1 4">PAMC 26577</strain>
    </source>
</reference>
<dbReference type="Proteomes" id="UP000194546">
    <property type="component" value="Unassembled WGS sequence"/>
</dbReference>
<proteinExistence type="predicted"/>
<organism evidence="1 4">
    <name type="scientific">Caballeronia sordidicola</name>
    <name type="common">Burkholderia sordidicola</name>
    <dbReference type="NCBI Taxonomy" id="196367"/>
    <lineage>
        <taxon>Bacteria</taxon>
        <taxon>Pseudomonadati</taxon>
        <taxon>Pseudomonadota</taxon>
        <taxon>Betaproteobacteria</taxon>
        <taxon>Burkholderiales</taxon>
        <taxon>Burkholderiaceae</taxon>
        <taxon>Caballeronia</taxon>
    </lineage>
</organism>
<evidence type="ECO:0000313" key="3">
    <source>
        <dbReference type="Proteomes" id="UP000194546"/>
    </source>
</evidence>
<reference evidence="2 3" key="1">
    <citation type="submission" date="2017-03" db="EMBL/GenBank/DDBJ databases">
        <title>Genome analysis of strain PAMC 26510.</title>
        <authorList>
            <person name="Oh H.-M."/>
            <person name="Yang J.-A."/>
        </authorList>
    </citation>
    <scope>NUCLEOTIDE SEQUENCE [LARGE SCALE GENOMIC DNA]</scope>
    <source>
        <strain evidence="2 3">PAMC 26510</strain>
    </source>
</reference>
<dbReference type="Proteomes" id="UP000195221">
    <property type="component" value="Unassembled WGS sequence"/>
</dbReference>
<gene>
    <name evidence="2" type="ORF">PAMC26510_04790</name>
    <name evidence="1" type="ORF">PAMC26577_07460</name>
</gene>